<dbReference type="EMBL" id="OZ034816">
    <property type="protein sequence ID" value="CAL1377295.1"/>
    <property type="molecule type" value="Genomic_DNA"/>
</dbReference>
<reference evidence="1 2" key="1">
    <citation type="submission" date="2024-04" db="EMBL/GenBank/DDBJ databases">
        <authorList>
            <person name="Fracassetti M."/>
        </authorList>
    </citation>
    <scope>NUCLEOTIDE SEQUENCE [LARGE SCALE GENOMIC DNA]</scope>
</reference>
<protein>
    <submittedName>
        <fullName evidence="1">Uncharacterized protein</fullName>
    </submittedName>
</protein>
<dbReference type="AlphaFoldDB" id="A0AAV2DUN2"/>
<organism evidence="1 2">
    <name type="scientific">Linum trigynum</name>
    <dbReference type="NCBI Taxonomy" id="586398"/>
    <lineage>
        <taxon>Eukaryota</taxon>
        <taxon>Viridiplantae</taxon>
        <taxon>Streptophyta</taxon>
        <taxon>Embryophyta</taxon>
        <taxon>Tracheophyta</taxon>
        <taxon>Spermatophyta</taxon>
        <taxon>Magnoliopsida</taxon>
        <taxon>eudicotyledons</taxon>
        <taxon>Gunneridae</taxon>
        <taxon>Pentapetalae</taxon>
        <taxon>rosids</taxon>
        <taxon>fabids</taxon>
        <taxon>Malpighiales</taxon>
        <taxon>Linaceae</taxon>
        <taxon>Linum</taxon>
    </lineage>
</organism>
<evidence type="ECO:0000313" key="1">
    <source>
        <dbReference type="EMBL" id="CAL1377295.1"/>
    </source>
</evidence>
<keyword evidence="2" id="KW-1185">Reference proteome</keyword>
<name>A0AAV2DUN2_9ROSI</name>
<sequence>MSFLRCKEARSGLSSPHLFHSLPPCSHLVDLGGSETKPMATDAVLESLETEDRLPSISSTSDRLSLFGFPWVVLGRKHVVCLARGGAFGDLSPSLYQPSMAGTRSLAQQMVATSWRRCLVPVSGINFGHSGGDHRGGKMAVRVGGLEDMFLGPALRALLSFELGLGLVIY</sequence>
<proteinExistence type="predicted"/>
<dbReference type="Proteomes" id="UP001497516">
    <property type="component" value="Chromosome 3"/>
</dbReference>
<accession>A0AAV2DUN2</accession>
<evidence type="ECO:0000313" key="2">
    <source>
        <dbReference type="Proteomes" id="UP001497516"/>
    </source>
</evidence>
<gene>
    <name evidence="1" type="ORF">LTRI10_LOCUS18955</name>
</gene>